<dbReference type="GO" id="GO:0005524">
    <property type="term" value="F:ATP binding"/>
    <property type="evidence" value="ECO:0007669"/>
    <property type="project" value="UniProtKB-UniRule"/>
</dbReference>
<evidence type="ECO:0000256" key="3">
    <source>
        <dbReference type="ARBA" id="ARBA00022741"/>
    </source>
</evidence>
<dbReference type="PANTHER" id="PTHR44329:SF288">
    <property type="entry name" value="MITOGEN-ACTIVATED PROTEIN KINASE KINASE KINASE 20"/>
    <property type="match status" value="1"/>
</dbReference>
<feature type="transmembrane region" description="Helical" evidence="7">
    <location>
        <begin position="6"/>
        <end position="27"/>
    </location>
</feature>
<dbReference type="InterPro" id="IPR000591">
    <property type="entry name" value="DEP_dom"/>
</dbReference>
<dbReference type="AlphaFoldDB" id="A0A1V9ZVZ2"/>
<dbReference type="PROSITE" id="PS00107">
    <property type="entry name" value="PROTEIN_KINASE_ATP"/>
    <property type="match status" value="1"/>
</dbReference>
<keyword evidence="7" id="KW-0812">Transmembrane</keyword>
<dbReference type="Gene3D" id="1.10.10.10">
    <property type="entry name" value="Winged helix-like DNA-binding domain superfamily/Winged helix DNA-binding domain"/>
    <property type="match status" value="1"/>
</dbReference>
<dbReference type="InterPro" id="IPR036390">
    <property type="entry name" value="WH_DNA-bd_sf"/>
</dbReference>
<dbReference type="Gene3D" id="3.30.200.20">
    <property type="entry name" value="Phosphorylase Kinase, domain 1"/>
    <property type="match status" value="1"/>
</dbReference>
<accession>A0A1V9ZVZ2</accession>
<feature type="domain" description="DEP" evidence="9">
    <location>
        <begin position="578"/>
        <end position="647"/>
    </location>
</feature>
<evidence type="ECO:0000256" key="4">
    <source>
        <dbReference type="ARBA" id="ARBA00022777"/>
    </source>
</evidence>
<evidence type="ECO:0000313" key="11">
    <source>
        <dbReference type="Proteomes" id="UP000243217"/>
    </source>
</evidence>
<evidence type="ECO:0000256" key="6">
    <source>
        <dbReference type="PROSITE-ProRule" id="PRU10141"/>
    </source>
</evidence>
<dbReference type="SUPFAM" id="SSF56112">
    <property type="entry name" value="Protein kinase-like (PK-like)"/>
    <property type="match status" value="1"/>
</dbReference>
<keyword evidence="5 6" id="KW-0067">ATP-binding</keyword>
<feature type="domain" description="Protein kinase" evidence="8">
    <location>
        <begin position="294"/>
        <end position="554"/>
    </location>
</feature>
<reference evidence="10 11" key="1">
    <citation type="journal article" date="2014" name="Genome Biol. Evol.">
        <title>The secreted proteins of Achlya hypogyna and Thraustotheca clavata identify the ancestral oomycete secretome and reveal gene acquisitions by horizontal gene transfer.</title>
        <authorList>
            <person name="Misner I."/>
            <person name="Blouin N."/>
            <person name="Leonard G."/>
            <person name="Richards T.A."/>
            <person name="Lane C.E."/>
        </authorList>
    </citation>
    <scope>NUCLEOTIDE SEQUENCE [LARGE SCALE GENOMIC DNA]</scope>
    <source>
        <strain evidence="10 11">ATCC 34112</strain>
    </source>
</reference>
<dbReference type="PROSITE" id="PS50011">
    <property type="entry name" value="PROTEIN_KINASE_DOM"/>
    <property type="match status" value="1"/>
</dbReference>
<feature type="transmembrane region" description="Helical" evidence="7">
    <location>
        <begin position="51"/>
        <end position="73"/>
    </location>
</feature>
<evidence type="ECO:0000256" key="1">
    <source>
        <dbReference type="ARBA" id="ARBA00022527"/>
    </source>
</evidence>
<keyword evidence="7" id="KW-1133">Transmembrane helix</keyword>
<gene>
    <name evidence="10" type="ORF">THRCLA_05487</name>
</gene>
<dbReference type="PROSITE" id="PS00108">
    <property type="entry name" value="PROTEIN_KINASE_ST"/>
    <property type="match status" value="1"/>
</dbReference>
<keyword evidence="1" id="KW-0723">Serine/threonine-protein kinase</keyword>
<dbReference type="GO" id="GO:0035556">
    <property type="term" value="P:intracellular signal transduction"/>
    <property type="evidence" value="ECO:0007669"/>
    <property type="project" value="InterPro"/>
</dbReference>
<dbReference type="SMART" id="SM00220">
    <property type="entry name" value="S_TKc"/>
    <property type="match status" value="1"/>
</dbReference>
<dbReference type="InterPro" id="IPR011009">
    <property type="entry name" value="Kinase-like_dom_sf"/>
</dbReference>
<evidence type="ECO:0000313" key="10">
    <source>
        <dbReference type="EMBL" id="OQS02121.1"/>
    </source>
</evidence>
<dbReference type="InterPro" id="IPR036388">
    <property type="entry name" value="WH-like_DNA-bd_sf"/>
</dbReference>
<dbReference type="STRING" id="74557.A0A1V9ZVZ2"/>
<name>A0A1V9ZVZ2_9STRA</name>
<dbReference type="InterPro" id="IPR051681">
    <property type="entry name" value="Ser/Thr_Kinases-Pseudokinases"/>
</dbReference>
<evidence type="ECO:0000256" key="5">
    <source>
        <dbReference type="ARBA" id="ARBA00022840"/>
    </source>
</evidence>
<organism evidence="10 11">
    <name type="scientific">Thraustotheca clavata</name>
    <dbReference type="NCBI Taxonomy" id="74557"/>
    <lineage>
        <taxon>Eukaryota</taxon>
        <taxon>Sar</taxon>
        <taxon>Stramenopiles</taxon>
        <taxon>Oomycota</taxon>
        <taxon>Saprolegniomycetes</taxon>
        <taxon>Saprolegniales</taxon>
        <taxon>Achlyaceae</taxon>
        <taxon>Thraustotheca</taxon>
    </lineage>
</organism>
<keyword evidence="2" id="KW-0808">Transferase</keyword>
<dbReference type="GO" id="GO:0004674">
    <property type="term" value="F:protein serine/threonine kinase activity"/>
    <property type="evidence" value="ECO:0007669"/>
    <property type="project" value="UniProtKB-KW"/>
</dbReference>
<feature type="transmembrane region" description="Helical" evidence="7">
    <location>
        <begin position="117"/>
        <end position="138"/>
    </location>
</feature>
<dbReference type="EMBL" id="JNBS01001243">
    <property type="protein sequence ID" value="OQS02121.1"/>
    <property type="molecule type" value="Genomic_DNA"/>
</dbReference>
<dbReference type="CDD" id="cd04371">
    <property type="entry name" value="DEP"/>
    <property type="match status" value="1"/>
</dbReference>
<feature type="transmembrane region" description="Helical" evidence="7">
    <location>
        <begin position="88"/>
        <end position="105"/>
    </location>
</feature>
<feature type="transmembrane region" description="Helical" evidence="7">
    <location>
        <begin position="185"/>
        <end position="207"/>
    </location>
</feature>
<keyword evidence="11" id="KW-1185">Reference proteome</keyword>
<dbReference type="InterPro" id="IPR001245">
    <property type="entry name" value="Ser-Thr/Tyr_kinase_cat_dom"/>
</dbReference>
<dbReference type="OrthoDB" id="10261027at2759"/>
<evidence type="ECO:0000256" key="7">
    <source>
        <dbReference type="SAM" id="Phobius"/>
    </source>
</evidence>
<dbReference type="PANTHER" id="PTHR44329">
    <property type="entry name" value="SERINE/THREONINE-PROTEIN KINASE TNNI3K-RELATED"/>
    <property type="match status" value="1"/>
</dbReference>
<protein>
    <submittedName>
        <fullName evidence="10">Kinase</fullName>
    </submittedName>
</protein>
<dbReference type="Gene3D" id="1.10.510.10">
    <property type="entry name" value="Transferase(Phosphotransferase) domain 1"/>
    <property type="match status" value="1"/>
</dbReference>
<feature type="transmembrane region" description="Helical" evidence="7">
    <location>
        <begin position="150"/>
        <end position="173"/>
    </location>
</feature>
<evidence type="ECO:0000259" key="8">
    <source>
        <dbReference type="PROSITE" id="PS50011"/>
    </source>
</evidence>
<dbReference type="Pfam" id="PF07714">
    <property type="entry name" value="PK_Tyr_Ser-Thr"/>
    <property type="match status" value="1"/>
</dbReference>
<keyword evidence="4 10" id="KW-0418">Kinase</keyword>
<comment type="caution">
    <text evidence="10">The sequence shown here is derived from an EMBL/GenBank/DDBJ whole genome shotgun (WGS) entry which is preliminary data.</text>
</comment>
<dbReference type="Proteomes" id="UP000243217">
    <property type="component" value="Unassembled WGS sequence"/>
</dbReference>
<keyword evidence="7" id="KW-0472">Membrane</keyword>
<dbReference type="SUPFAM" id="SSF46785">
    <property type="entry name" value="Winged helix' DNA-binding domain"/>
    <property type="match status" value="1"/>
</dbReference>
<keyword evidence="3 6" id="KW-0547">Nucleotide-binding</keyword>
<sequence>MSKIISIVYGIEYGITFVLSVLSVLFLRQQRKNRGCLAARKSVLPSFEPMLWIYCGISGIFTLYFIITLLMGYTGPGPGRYQQVYNEVFYQGSHFHLVFVGIFIYQKSVSVPAIMRSLIIALIVLGMPVACMGMLYILGRSMNRIQIHDAQLSIACCSRALLSLFFLSLLISPTSRANTRALRELSCFALVFYALGIAYTGIYYNWAILDETDTRLEAWGIYVFIASSIWISLTPVIIWRILKADTEYWRGVGARVCCCNQECRDHHVTEVVSAEGFHVLVEMHRHHLIDFADLEWRGRLGYGGSASVYRGLLNASTNVAIKMYAPHEITEDIVLEFSKEAALWSILDHPNITSFYGLCVCPPTICLVSELCRGNLFDLLNTTPKLSLIVQLCCMIDAARAVAYLHSFSPPLLHRDIKAANFLVDAYNNVKLSDFGESRIAAISFEKAMSVRGTFEYMAPEMLDGKQGHAKYDTSSDIYSLAITFWDILHPGAIKYEEGDKNHMHIFELVINGSRPIIQASTPPALRDLIEISWQTDSLQRPSAANIIQRLELLLEEASGPILQKLQAFRQPSSGTTTWTGVALAEMLLSFKDVANDRHEAVRIGNALMDMGFLHHTKHSNPFRISMDHQYTINQRLRRRSSFPFLRESDTEPITCMCKQKGQGFHTKVQLPSVFGRTRRIKKRVKSELSIELLSDTNDQQLWHEWNLRDTAAISI</sequence>
<dbReference type="InterPro" id="IPR017441">
    <property type="entry name" value="Protein_kinase_ATP_BS"/>
</dbReference>
<evidence type="ECO:0000256" key="2">
    <source>
        <dbReference type="ARBA" id="ARBA00022679"/>
    </source>
</evidence>
<dbReference type="InterPro" id="IPR000719">
    <property type="entry name" value="Prot_kinase_dom"/>
</dbReference>
<dbReference type="PROSITE" id="PS50186">
    <property type="entry name" value="DEP"/>
    <property type="match status" value="1"/>
</dbReference>
<feature type="transmembrane region" description="Helical" evidence="7">
    <location>
        <begin position="219"/>
        <end position="242"/>
    </location>
</feature>
<proteinExistence type="predicted"/>
<feature type="binding site" evidence="6">
    <location>
        <position position="322"/>
    </location>
    <ligand>
        <name>ATP</name>
        <dbReference type="ChEBI" id="CHEBI:30616"/>
    </ligand>
</feature>
<dbReference type="InterPro" id="IPR008271">
    <property type="entry name" value="Ser/Thr_kinase_AS"/>
</dbReference>
<evidence type="ECO:0000259" key="9">
    <source>
        <dbReference type="PROSITE" id="PS50186"/>
    </source>
</evidence>